<evidence type="ECO:0000313" key="6">
    <source>
        <dbReference type="EMBL" id="MDP5135207.1"/>
    </source>
</evidence>
<feature type="chain" id="PRO_5046313673" evidence="4">
    <location>
        <begin position="23"/>
        <end position="378"/>
    </location>
</feature>
<keyword evidence="3" id="KW-0560">Oxidoreductase</keyword>
<dbReference type="PIRSF" id="PIRSF000294">
    <property type="entry name" value="Cytochrome-c_peroxidase"/>
    <property type="match status" value="1"/>
</dbReference>
<feature type="signal peptide" evidence="4">
    <location>
        <begin position="1"/>
        <end position="22"/>
    </location>
</feature>
<dbReference type="Proteomes" id="UP001231109">
    <property type="component" value="Unassembled WGS sequence"/>
</dbReference>
<dbReference type="PANTHER" id="PTHR30600:SF14">
    <property type="entry name" value="CYTOCHROME C PEROXIDASE"/>
    <property type="match status" value="1"/>
</dbReference>
<accession>A0ABT9HVQ4</accession>
<dbReference type="Pfam" id="PF03150">
    <property type="entry name" value="CCP_MauG"/>
    <property type="match status" value="1"/>
</dbReference>
<protein>
    <submittedName>
        <fullName evidence="6">Di-heme enzyme</fullName>
    </submittedName>
</protein>
<dbReference type="SUPFAM" id="SSF46626">
    <property type="entry name" value="Cytochrome c"/>
    <property type="match status" value="2"/>
</dbReference>
<organism evidence="6 7">
    <name type="scientific">Rheinheimera baltica</name>
    <dbReference type="NCBI Taxonomy" id="67576"/>
    <lineage>
        <taxon>Bacteria</taxon>
        <taxon>Pseudomonadati</taxon>
        <taxon>Pseudomonadota</taxon>
        <taxon>Gammaproteobacteria</taxon>
        <taxon>Chromatiales</taxon>
        <taxon>Chromatiaceae</taxon>
        <taxon>Rheinheimera</taxon>
    </lineage>
</organism>
<sequence length="378" mass="41864">MRYALALLLTVLLSSCSKPEPAYQWALPEGFPQPVVPADNPMSAAKAELGRYLFYDTALSANQQQSCASCHQQAHAFAEPRTVSVGSTGQLHRRNALALVNVAYNNSLTWAHDGLQHIEAQLLIPLFGDTPTELGAAGHEQQILARLTRQPYPGLFNAAFGDSKPEFRQVVDALSSFTRQLLSFNSRFDRYAYQQDDNALNEQELLGLNLFFSERLECHHCHGGFNFTQATSHERQPLDRRPFHNTGLYYTSRPDLADSGYLQHDRGLAEVTLNPADDGRFRAPTLRNIALTAPYMHDGSLATLAQVVDFYAAGGLVTEINGQLSDGRLHPAKSGFVRGFALTDEEKQALLAFLHSLSDEQFITNPAFANPWSSKLND</sequence>
<dbReference type="InterPro" id="IPR004852">
    <property type="entry name" value="Di-haem_cyt_c_peroxidsae"/>
</dbReference>
<evidence type="ECO:0000259" key="5">
    <source>
        <dbReference type="Pfam" id="PF03150"/>
    </source>
</evidence>
<dbReference type="PANTHER" id="PTHR30600">
    <property type="entry name" value="CYTOCHROME C PEROXIDASE-RELATED"/>
    <property type="match status" value="1"/>
</dbReference>
<dbReference type="InterPro" id="IPR026259">
    <property type="entry name" value="MauG/Cytc_peroxidase"/>
</dbReference>
<dbReference type="NCBIfam" id="TIGR04039">
    <property type="entry name" value="MXAN_0977_Heme2"/>
    <property type="match status" value="1"/>
</dbReference>
<evidence type="ECO:0000256" key="1">
    <source>
        <dbReference type="ARBA" id="ARBA00004196"/>
    </source>
</evidence>
<evidence type="ECO:0000313" key="7">
    <source>
        <dbReference type="Proteomes" id="UP001231109"/>
    </source>
</evidence>
<dbReference type="PROSITE" id="PS51257">
    <property type="entry name" value="PROKAR_LIPOPROTEIN"/>
    <property type="match status" value="1"/>
</dbReference>
<evidence type="ECO:0000256" key="4">
    <source>
        <dbReference type="SAM" id="SignalP"/>
    </source>
</evidence>
<comment type="caution">
    <text evidence="6">The sequence shown here is derived from an EMBL/GenBank/DDBJ whole genome shotgun (WGS) entry which is preliminary data.</text>
</comment>
<keyword evidence="7" id="KW-1185">Reference proteome</keyword>
<dbReference type="InterPro" id="IPR051395">
    <property type="entry name" value="Cytochrome_c_Peroxidase/MauG"/>
</dbReference>
<evidence type="ECO:0000256" key="3">
    <source>
        <dbReference type="ARBA" id="ARBA00023002"/>
    </source>
</evidence>
<dbReference type="RefSeq" id="WP_305974141.1">
    <property type="nucleotide sequence ID" value="NZ_JAPJDZ010000007.1"/>
</dbReference>
<dbReference type="InterPro" id="IPR036909">
    <property type="entry name" value="Cyt_c-like_dom_sf"/>
</dbReference>
<keyword evidence="2 4" id="KW-0732">Signal</keyword>
<dbReference type="InterPro" id="IPR023929">
    <property type="entry name" value="MbnH-like"/>
</dbReference>
<dbReference type="Gene3D" id="1.10.760.10">
    <property type="entry name" value="Cytochrome c-like domain"/>
    <property type="match status" value="2"/>
</dbReference>
<name>A0ABT9HVQ4_9GAMM</name>
<feature type="domain" description="Di-haem cytochrome c peroxidase" evidence="5">
    <location>
        <begin position="45"/>
        <end position="195"/>
    </location>
</feature>
<evidence type="ECO:0000256" key="2">
    <source>
        <dbReference type="ARBA" id="ARBA00022729"/>
    </source>
</evidence>
<reference evidence="6 7" key="1">
    <citation type="submission" date="2022-11" db="EMBL/GenBank/DDBJ databases">
        <title>Viruses from the air-sea interface of a natural surface slick.</title>
        <authorList>
            <person name="Rahlff J."/>
            <person name="Holmfeldt K."/>
        </authorList>
    </citation>
    <scope>NUCLEOTIDE SEQUENCE [LARGE SCALE GENOMIC DNA]</scope>
    <source>
        <strain evidence="6 7">SMS4</strain>
    </source>
</reference>
<comment type="subcellular location">
    <subcellularLocation>
        <location evidence="1">Cell envelope</location>
    </subcellularLocation>
</comment>
<dbReference type="EMBL" id="JAPJDZ010000007">
    <property type="protein sequence ID" value="MDP5135207.1"/>
    <property type="molecule type" value="Genomic_DNA"/>
</dbReference>
<gene>
    <name evidence="6" type="ORF">ORJ04_04490</name>
</gene>
<proteinExistence type="predicted"/>